<dbReference type="CDD" id="cd00761">
    <property type="entry name" value="Glyco_tranf_GTA_type"/>
    <property type="match status" value="1"/>
</dbReference>
<sequence length="255" mass="28573">MTGPSHAAPEVLFESGSAAIPRRDAVSVAVSLFNYERFIEDCLDSVRAQTHPAIELIVVDDASMRDASAERCRTWMERHAECFDRAVLLRHARNLGLAEARNTAFAAARTEFVFVLDADNAIYPQALARLLARATSASAEVAYSQIAFHGDRVGVGYPDVWSRERFKPGNYVDAMALVSRATWREVGGYTHIEGGWEDFDFWCKLIEHGVSALFVPEILCRYRVHGTSMLRTSTVVSTEQIKVELTVRHPWLELI</sequence>
<organism evidence="2 3">
    <name type="scientific">Lichenibacterium minor</name>
    <dbReference type="NCBI Taxonomy" id="2316528"/>
    <lineage>
        <taxon>Bacteria</taxon>
        <taxon>Pseudomonadati</taxon>
        <taxon>Pseudomonadota</taxon>
        <taxon>Alphaproteobacteria</taxon>
        <taxon>Hyphomicrobiales</taxon>
        <taxon>Lichenihabitantaceae</taxon>
        <taxon>Lichenibacterium</taxon>
    </lineage>
</organism>
<keyword evidence="2" id="KW-0808">Transferase</keyword>
<dbReference type="PANTHER" id="PTHR43685:SF2">
    <property type="entry name" value="GLYCOSYLTRANSFERASE 2-LIKE DOMAIN-CONTAINING PROTEIN"/>
    <property type="match status" value="1"/>
</dbReference>
<dbReference type="InterPro" id="IPR001173">
    <property type="entry name" value="Glyco_trans_2-like"/>
</dbReference>
<accession>A0A4Q2U2S2</accession>
<dbReference type="Pfam" id="PF00535">
    <property type="entry name" value="Glycos_transf_2"/>
    <property type="match status" value="1"/>
</dbReference>
<proteinExistence type="predicted"/>
<dbReference type="OrthoDB" id="7984038at2"/>
<dbReference type="EMBL" id="QYBB01000034">
    <property type="protein sequence ID" value="RYC30028.1"/>
    <property type="molecule type" value="Genomic_DNA"/>
</dbReference>
<name>A0A4Q2U2S2_9HYPH</name>
<dbReference type="AlphaFoldDB" id="A0A4Q2U2S2"/>
<dbReference type="GO" id="GO:0016740">
    <property type="term" value="F:transferase activity"/>
    <property type="evidence" value="ECO:0007669"/>
    <property type="project" value="UniProtKB-KW"/>
</dbReference>
<comment type="caution">
    <text evidence="2">The sequence shown here is derived from an EMBL/GenBank/DDBJ whole genome shotgun (WGS) entry which is preliminary data.</text>
</comment>
<evidence type="ECO:0000313" key="3">
    <source>
        <dbReference type="Proteomes" id="UP000290759"/>
    </source>
</evidence>
<dbReference type="Proteomes" id="UP000290759">
    <property type="component" value="Unassembled WGS sequence"/>
</dbReference>
<dbReference type="PANTHER" id="PTHR43685">
    <property type="entry name" value="GLYCOSYLTRANSFERASE"/>
    <property type="match status" value="1"/>
</dbReference>
<dbReference type="RefSeq" id="WP_129228865.1">
    <property type="nucleotide sequence ID" value="NZ_QYBB01000034.1"/>
</dbReference>
<dbReference type="InterPro" id="IPR050834">
    <property type="entry name" value="Glycosyltransf_2"/>
</dbReference>
<dbReference type="SUPFAM" id="SSF53448">
    <property type="entry name" value="Nucleotide-diphospho-sugar transferases"/>
    <property type="match status" value="1"/>
</dbReference>
<evidence type="ECO:0000313" key="2">
    <source>
        <dbReference type="EMBL" id="RYC30028.1"/>
    </source>
</evidence>
<keyword evidence="3" id="KW-1185">Reference proteome</keyword>
<protein>
    <submittedName>
        <fullName evidence="2">Glycosyltransferase family 2 protein</fullName>
    </submittedName>
</protein>
<evidence type="ECO:0000259" key="1">
    <source>
        <dbReference type="Pfam" id="PF00535"/>
    </source>
</evidence>
<reference evidence="2 3" key="2">
    <citation type="submission" date="2019-02" db="EMBL/GenBank/DDBJ databases">
        <title>'Lichenibacterium ramalinii' gen. nov. sp. nov., 'Lichenibacterium minor' gen. nov. sp. nov.</title>
        <authorList>
            <person name="Pankratov T."/>
        </authorList>
    </citation>
    <scope>NUCLEOTIDE SEQUENCE [LARGE SCALE GENOMIC DNA]</scope>
    <source>
        <strain evidence="2 3">RmlP026</strain>
    </source>
</reference>
<reference evidence="2 3" key="1">
    <citation type="submission" date="2018-12" db="EMBL/GenBank/DDBJ databases">
        <authorList>
            <person name="Grouzdev D.S."/>
            <person name="Krutkina M.S."/>
        </authorList>
    </citation>
    <scope>NUCLEOTIDE SEQUENCE [LARGE SCALE GENOMIC DNA]</scope>
    <source>
        <strain evidence="2 3">RmlP026</strain>
    </source>
</reference>
<dbReference type="Gene3D" id="3.90.550.10">
    <property type="entry name" value="Spore Coat Polysaccharide Biosynthesis Protein SpsA, Chain A"/>
    <property type="match status" value="1"/>
</dbReference>
<dbReference type="InterPro" id="IPR029044">
    <property type="entry name" value="Nucleotide-diphossugar_trans"/>
</dbReference>
<gene>
    <name evidence="2" type="ORF">D3273_21065</name>
</gene>
<feature type="domain" description="Glycosyltransferase 2-like" evidence="1">
    <location>
        <begin position="27"/>
        <end position="159"/>
    </location>
</feature>